<comment type="caution">
    <text evidence="3">The sequence shown here is derived from an EMBL/GenBank/DDBJ whole genome shotgun (WGS) entry which is preliminary data.</text>
</comment>
<dbReference type="Gene3D" id="3.30.1370.110">
    <property type="match status" value="1"/>
</dbReference>
<dbReference type="PROSITE" id="PS50828">
    <property type="entry name" value="SMR"/>
    <property type="match status" value="1"/>
</dbReference>
<feature type="region of interest" description="Disordered" evidence="1">
    <location>
        <begin position="1"/>
        <end position="89"/>
    </location>
</feature>
<dbReference type="AlphaFoldDB" id="A0A255XTS9"/>
<reference evidence="3 4" key="1">
    <citation type="submission" date="2017-07" db="EMBL/GenBank/DDBJ databases">
        <title>Elstera cyanobacteriorum sp. nov., a novel bacterium isolated from cyanobacterial aggregates in a eutrophic lake.</title>
        <authorList>
            <person name="Cai H."/>
        </authorList>
    </citation>
    <scope>NUCLEOTIDE SEQUENCE [LARGE SCALE GENOMIC DNA]</scope>
    <source>
        <strain evidence="3 4">TH019</strain>
    </source>
</reference>
<protein>
    <recommendedName>
        <fullName evidence="2">Smr domain-containing protein</fullName>
    </recommendedName>
</protein>
<dbReference type="Proteomes" id="UP000216361">
    <property type="component" value="Unassembled WGS sequence"/>
</dbReference>
<dbReference type="PANTHER" id="PTHR35562">
    <property type="entry name" value="DNA ENDONUCLEASE SMRA-RELATED"/>
    <property type="match status" value="1"/>
</dbReference>
<dbReference type="Pfam" id="PF01713">
    <property type="entry name" value="Smr"/>
    <property type="match status" value="1"/>
</dbReference>
<gene>
    <name evidence="3" type="ORF">CHR90_06865</name>
</gene>
<dbReference type="PANTHER" id="PTHR35562:SF2">
    <property type="entry name" value="DNA ENDONUCLEASE SMRA-RELATED"/>
    <property type="match status" value="1"/>
</dbReference>
<dbReference type="EMBL" id="NOXS01000030">
    <property type="protein sequence ID" value="OYQ19835.1"/>
    <property type="molecule type" value="Genomic_DNA"/>
</dbReference>
<dbReference type="OrthoDB" id="7165597at2"/>
<evidence type="ECO:0000256" key="1">
    <source>
        <dbReference type="SAM" id="MobiDB-lite"/>
    </source>
</evidence>
<accession>A0A255XTS9</accession>
<keyword evidence="4" id="KW-1185">Reference proteome</keyword>
<dbReference type="RefSeq" id="WP_094408254.1">
    <property type="nucleotide sequence ID" value="NZ_BMJZ01000006.1"/>
</dbReference>
<feature type="domain" description="Smr" evidence="2">
    <location>
        <begin position="111"/>
        <end position="203"/>
    </location>
</feature>
<sequence>MAGKKVPPAPRPPSRRGLTAEERSLWQQVTQQVARLRPEPPAPAKPAEAPKPVDPAPPAVGGPRLAPVKPADPALPKGKGPPPVRLGRLDNIDRATARRFAKGEREIDGVLDLHGMTQAAAHNRLVDFLLGAWAQGWRCVLVITGKGMEKPDHRPWPEPEQRGILRRALPQWINEPPLKGKILALTHARPHHGGMGAFYVLIRRDREDKRG</sequence>
<evidence type="ECO:0000313" key="3">
    <source>
        <dbReference type="EMBL" id="OYQ19835.1"/>
    </source>
</evidence>
<organism evidence="3 4">
    <name type="scientific">Elstera cyanobacteriorum</name>
    <dbReference type="NCBI Taxonomy" id="2022747"/>
    <lineage>
        <taxon>Bacteria</taxon>
        <taxon>Pseudomonadati</taxon>
        <taxon>Pseudomonadota</taxon>
        <taxon>Alphaproteobacteria</taxon>
        <taxon>Rhodospirillales</taxon>
        <taxon>Rhodospirillaceae</taxon>
        <taxon>Elstera</taxon>
    </lineage>
</organism>
<dbReference type="InterPro" id="IPR036063">
    <property type="entry name" value="Smr_dom_sf"/>
</dbReference>
<evidence type="ECO:0000313" key="4">
    <source>
        <dbReference type="Proteomes" id="UP000216361"/>
    </source>
</evidence>
<dbReference type="InterPro" id="IPR002625">
    <property type="entry name" value="Smr_dom"/>
</dbReference>
<name>A0A255XTS9_9PROT</name>
<dbReference type="SUPFAM" id="SSF160443">
    <property type="entry name" value="SMR domain-like"/>
    <property type="match status" value="1"/>
</dbReference>
<proteinExistence type="predicted"/>
<evidence type="ECO:0000259" key="2">
    <source>
        <dbReference type="PROSITE" id="PS50828"/>
    </source>
</evidence>